<dbReference type="InterPro" id="IPR036895">
    <property type="entry name" value="Uracil-DNA_glycosylase-like_sf"/>
</dbReference>
<reference evidence="11 12" key="1">
    <citation type="submission" date="2016-10" db="EMBL/GenBank/DDBJ databases">
        <authorList>
            <person name="de Groot N.N."/>
        </authorList>
    </citation>
    <scope>NUCLEOTIDE SEQUENCE [LARGE SCALE GENOMIC DNA]</scope>
    <source>
        <strain evidence="11 12">HLD2</strain>
    </source>
</reference>
<keyword evidence="9" id="KW-0234">DNA repair</keyword>
<evidence type="ECO:0000256" key="3">
    <source>
        <dbReference type="ARBA" id="ARBA00022485"/>
    </source>
</evidence>
<dbReference type="EMBL" id="FMWD01000002">
    <property type="protein sequence ID" value="SCZ51987.1"/>
    <property type="molecule type" value="Genomic_DNA"/>
</dbReference>
<evidence type="ECO:0000313" key="12">
    <source>
        <dbReference type="Proteomes" id="UP000199648"/>
    </source>
</evidence>
<dbReference type="InterPro" id="IPR005122">
    <property type="entry name" value="Uracil-DNA_glycosylase-like"/>
</dbReference>
<dbReference type="PANTHER" id="PTHR33693:SF9">
    <property type="entry name" value="TYPE-4 URACIL-DNA GLYCOSYLASE"/>
    <property type="match status" value="1"/>
</dbReference>
<dbReference type="GO" id="GO:0046872">
    <property type="term" value="F:metal ion binding"/>
    <property type="evidence" value="ECO:0007669"/>
    <property type="project" value="UniProtKB-KW"/>
</dbReference>
<dbReference type="InterPro" id="IPR005273">
    <property type="entry name" value="Ura-DNA_glyco_family4"/>
</dbReference>
<keyword evidence="12" id="KW-1185">Reference proteome</keyword>
<keyword evidence="3" id="KW-0004">4Fe-4S</keyword>
<dbReference type="SMART" id="SM00986">
    <property type="entry name" value="UDG"/>
    <property type="match status" value="1"/>
</dbReference>
<dbReference type="STRING" id="415747.SAMN03097708_00640"/>
<evidence type="ECO:0000256" key="9">
    <source>
        <dbReference type="ARBA" id="ARBA00023204"/>
    </source>
</evidence>
<dbReference type="GO" id="GO:0006281">
    <property type="term" value="P:DNA repair"/>
    <property type="evidence" value="ECO:0007669"/>
    <property type="project" value="UniProtKB-KW"/>
</dbReference>
<evidence type="ECO:0000259" key="10">
    <source>
        <dbReference type="SMART" id="SM00986"/>
    </source>
</evidence>
<evidence type="ECO:0000256" key="6">
    <source>
        <dbReference type="ARBA" id="ARBA00022801"/>
    </source>
</evidence>
<dbReference type="Proteomes" id="UP000199648">
    <property type="component" value="Unassembled WGS sequence"/>
</dbReference>
<sequence>MSAVPFVPDTRDLGRLRAAAAECRGCPLYENATQAVFGEGPESAEVVFLGEKPGDREDRTGKPFVGPAGGLLDKALEAAGIPRDKAYVTNAVKHFKWESQGGRRLHKKPTEREIAACRPWLQAEMAVLHPKVLVCLGASAAVSAFGRHVRLMDFRSTFSSTDLAEATFVTLHPSALLRIPDPDQRHQATERFIADLRQVAERLG</sequence>
<dbReference type="AlphaFoldDB" id="A0A1G5PRC9"/>
<dbReference type="Gene3D" id="3.40.470.10">
    <property type="entry name" value="Uracil-DNA glycosylase-like domain"/>
    <property type="match status" value="1"/>
</dbReference>
<dbReference type="PANTHER" id="PTHR33693">
    <property type="entry name" value="TYPE-5 URACIL-DNA GLYCOSYLASE"/>
    <property type="match status" value="1"/>
</dbReference>
<comment type="similarity">
    <text evidence="1">Belongs to the uracil-DNA glycosylase (UDG) superfamily. Type 4 (UDGa) family.</text>
</comment>
<evidence type="ECO:0000256" key="1">
    <source>
        <dbReference type="ARBA" id="ARBA00006521"/>
    </source>
</evidence>
<gene>
    <name evidence="11" type="ORF">SAMN03097708_00640</name>
</gene>
<evidence type="ECO:0000313" key="11">
    <source>
        <dbReference type="EMBL" id="SCZ51987.1"/>
    </source>
</evidence>
<evidence type="ECO:0000256" key="2">
    <source>
        <dbReference type="ARBA" id="ARBA00019403"/>
    </source>
</evidence>
<evidence type="ECO:0000256" key="5">
    <source>
        <dbReference type="ARBA" id="ARBA00022763"/>
    </source>
</evidence>
<accession>A0A1G5PRC9</accession>
<name>A0A1G5PRC9_9GAMM</name>
<keyword evidence="6" id="KW-0378">Hydrolase</keyword>
<dbReference type="CDD" id="cd10030">
    <property type="entry name" value="UDG-F4_TTUDGA_SPO1dp_like"/>
    <property type="match status" value="1"/>
</dbReference>
<keyword evidence="7" id="KW-0408">Iron</keyword>
<evidence type="ECO:0000256" key="4">
    <source>
        <dbReference type="ARBA" id="ARBA00022723"/>
    </source>
</evidence>
<dbReference type="SMART" id="SM00987">
    <property type="entry name" value="UreE_C"/>
    <property type="match status" value="1"/>
</dbReference>
<proteinExistence type="inferred from homology"/>
<dbReference type="InterPro" id="IPR051536">
    <property type="entry name" value="UDG_Type-4/5"/>
</dbReference>
<dbReference type="GO" id="GO:0051539">
    <property type="term" value="F:4 iron, 4 sulfur cluster binding"/>
    <property type="evidence" value="ECO:0007669"/>
    <property type="project" value="UniProtKB-KW"/>
</dbReference>
<dbReference type="NCBIfam" id="TIGR03914">
    <property type="entry name" value="UDG_fam_dom"/>
    <property type="match status" value="1"/>
</dbReference>
<evidence type="ECO:0000256" key="7">
    <source>
        <dbReference type="ARBA" id="ARBA00023004"/>
    </source>
</evidence>
<organism evidence="11 12">
    <name type="scientific">Thiohalomonas denitrificans</name>
    <dbReference type="NCBI Taxonomy" id="415747"/>
    <lineage>
        <taxon>Bacteria</taxon>
        <taxon>Pseudomonadati</taxon>
        <taxon>Pseudomonadota</taxon>
        <taxon>Gammaproteobacteria</taxon>
        <taxon>Thiohalomonadales</taxon>
        <taxon>Thiohalomonadaceae</taxon>
        <taxon>Thiohalomonas</taxon>
    </lineage>
</organism>
<dbReference type="RefSeq" id="WP_217631889.1">
    <property type="nucleotide sequence ID" value="NZ_FMWD01000002.1"/>
</dbReference>
<dbReference type="Pfam" id="PF03167">
    <property type="entry name" value="UDG"/>
    <property type="match status" value="1"/>
</dbReference>
<keyword evidence="5" id="KW-0227">DNA damage</keyword>
<dbReference type="SUPFAM" id="SSF52141">
    <property type="entry name" value="Uracil-DNA glycosylase-like"/>
    <property type="match status" value="1"/>
</dbReference>
<keyword evidence="8" id="KW-0411">Iron-sulfur</keyword>
<evidence type="ECO:0000256" key="8">
    <source>
        <dbReference type="ARBA" id="ARBA00023014"/>
    </source>
</evidence>
<protein>
    <recommendedName>
        <fullName evidence="2">Type-4 uracil-DNA glycosylase</fullName>
    </recommendedName>
</protein>
<dbReference type="GO" id="GO:0097506">
    <property type="term" value="F:deaminated base DNA N-glycosylase activity"/>
    <property type="evidence" value="ECO:0007669"/>
    <property type="project" value="UniProtKB-ARBA"/>
</dbReference>
<keyword evidence="4" id="KW-0479">Metal-binding</keyword>
<feature type="domain" description="Uracil-DNA glycosylase-like" evidence="10">
    <location>
        <begin position="37"/>
        <end position="197"/>
    </location>
</feature>
<dbReference type="NCBIfam" id="TIGR00758">
    <property type="entry name" value="UDG_fam4"/>
    <property type="match status" value="1"/>
</dbReference>